<comment type="caution">
    <text evidence="13">The sequence shown here is derived from an EMBL/GenBank/DDBJ whole genome shotgun (WGS) entry which is preliminary data.</text>
</comment>
<evidence type="ECO:0000313" key="13">
    <source>
        <dbReference type="EMBL" id="THH12378.1"/>
    </source>
</evidence>
<evidence type="ECO:0000256" key="5">
    <source>
        <dbReference type="ARBA" id="ARBA00011351"/>
    </source>
</evidence>
<evidence type="ECO:0000313" key="14">
    <source>
        <dbReference type="Proteomes" id="UP000308199"/>
    </source>
</evidence>
<keyword evidence="8 11" id="KW-1133">Transmembrane helix</keyword>
<dbReference type="AlphaFoldDB" id="A0A4S4LLQ7"/>
<gene>
    <name evidence="13" type="ORF">EW145_g37</name>
</gene>
<evidence type="ECO:0000256" key="6">
    <source>
        <dbReference type="ARBA" id="ARBA00022692"/>
    </source>
</evidence>
<dbReference type="GO" id="GO:0033617">
    <property type="term" value="P:mitochondrial respiratory chain complex IV assembly"/>
    <property type="evidence" value="ECO:0007669"/>
    <property type="project" value="UniProtKB-UniRule"/>
</dbReference>
<dbReference type="OrthoDB" id="10018333at2759"/>
<evidence type="ECO:0000256" key="4">
    <source>
        <dbReference type="ARBA" id="ARBA00007035"/>
    </source>
</evidence>
<keyword evidence="9 11" id="KW-0496">Mitochondrion</keyword>
<accession>A0A4S4LLQ7</accession>
<keyword evidence="7 11" id="KW-0999">Mitochondrion inner membrane</keyword>
<comment type="subcellular location">
    <subcellularLocation>
        <location evidence="2">Mitochondrion inner membrane</location>
    </subcellularLocation>
    <subcellularLocation>
        <location evidence="3">Mitochondrion membrane</location>
        <topology evidence="3">Single-pass membrane protein</topology>
    </subcellularLocation>
</comment>
<keyword evidence="10 11" id="KW-0472">Membrane</keyword>
<dbReference type="Proteomes" id="UP000308199">
    <property type="component" value="Unassembled WGS sequence"/>
</dbReference>
<comment type="similarity">
    <text evidence="4 11">Belongs to the COA3 family.</text>
</comment>
<reference evidence="13 14" key="1">
    <citation type="submission" date="2019-02" db="EMBL/GenBank/DDBJ databases">
        <title>Genome sequencing of the rare red list fungi Phellinidium pouzarii.</title>
        <authorList>
            <person name="Buettner E."/>
            <person name="Kellner H."/>
        </authorList>
    </citation>
    <scope>NUCLEOTIDE SEQUENCE [LARGE SCALE GENOMIC DNA]</scope>
    <source>
        <strain evidence="13 14">DSM 108285</strain>
    </source>
</reference>
<dbReference type="PANTHER" id="PTHR15642:SF3">
    <property type="entry name" value="CYTOCHROME C OXIDASE ASSEMBLY FACTOR 3 HOMOLOG, MITOCHONDRIAL"/>
    <property type="match status" value="1"/>
</dbReference>
<dbReference type="Pfam" id="PF09813">
    <property type="entry name" value="Coa3_cc"/>
    <property type="match status" value="1"/>
</dbReference>
<evidence type="ECO:0000256" key="10">
    <source>
        <dbReference type="ARBA" id="ARBA00023136"/>
    </source>
</evidence>
<organism evidence="13 14">
    <name type="scientific">Phellinidium pouzarii</name>
    <dbReference type="NCBI Taxonomy" id="167371"/>
    <lineage>
        <taxon>Eukaryota</taxon>
        <taxon>Fungi</taxon>
        <taxon>Dikarya</taxon>
        <taxon>Basidiomycota</taxon>
        <taxon>Agaricomycotina</taxon>
        <taxon>Agaricomycetes</taxon>
        <taxon>Hymenochaetales</taxon>
        <taxon>Hymenochaetaceae</taxon>
        <taxon>Phellinidium</taxon>
    </lineage>
</organism>
<dbReference type="InterPro" id="IPR018628">
    <property type="entry name" value="Coa3_CC"/>
</dbReference>
<evidence type="ECO:0000256" key="11">
    <source>
        <dbReference type="RuleBase" id="RU367056"/>
    </source>
</evidence>
<evidence type="ECO:0000259" key="12">
    <source>
        <dbReference type="Pfam" id="PF09813"/>
    </source>
</evidence>
<feature type="transmembrane region" description="Helical" evidence="11">
    <location>
        <begin position="34"/>
        <end position="55"/>
    </location>
</feature>
<evidence type="ECO:0000256" key="3">
    <source>
        <dbReference type="ARBA" id="ARBA00004304"/>
    </source>
</evidence>
<evidence type="ECO:0000256" key="7">
    <source>
        <dbReference type="ARBA" id="ARBA00022792"/>
    </source>
</evidence>
<dbReference type="Pfam" id="PF02238">
    <property type="entry name" value="COX7a"/>
    <property type="match status" value="1"/>
</dbReference>
<sequence>MDYLVKRPNHVLKMQKYYQNDTRPLYWRPPRSRLYLNLWFTGLAVGLSGVTYGGYQLIKGLSPGLQRARAPFRTRNAVTGILIGAFVVGVWAYSIRAVKQDTFDDLDEEAKALLDSRMTDERVRAAAAMASASSSAATELASKAVTPTLPGTTDAANVRGVLASQLVKRFPKILDPTSKTLVWGAPPVDHLGRIGDRNDRSS</sequence>
<proteinExistence type="inferred from homology"/>
<dbReference type="InterPro" id="IPR041752">
    <property type="entry name" value="Coa3"/>
</dbReference>
<keyword evidence="6 11" id="KW-0812">Transmembrane</keyword>
<feature type="domain" description="Cytochrome c oxidase assembly factor 3 mitochondrial coiled-coil" evidence="12">
    <location>
        <begin position="64"/>
        <end position="110"/>
    </location>
</feature>
<evidence type="ECO:0000256" key="9">
    <source>
        <dbReference type="ARBA" id="ARBA00023128"/>
    </source>
</evidence>
<comment type="function">
    <text evidence="1 11">Required for assembly of cytochrome c oxidase (complex IV).</text>
</comment>
<protein>
    <recommendedName>
        <fullName evidence="11">Cytochrome c oxidase assembly factor 3</fullName>
    </recommendedName>
</protein>
<keyword evidence="14" id="KW-1185">Reference proteome</keyword>
<feature type="transmembrane region" description="Helical" evidence="11">
    <location>
        <begin position="76"/>
        <end position="94"/>
    </location>
</feature>
<evidence type="ECO:0000256" key="1">
    <source>
        <dbReference type="ARBA" id="ARBA00003064"/>
    </source>
</evidence>
<dbReference type="EMBL" id="SGPK01000001">
    <property type="protein sequence ID" value="THH12378.1"/>
    <property type="molecule type" value="Genomic_DNA"/>
</dbReference>
<comment type="subunit">
    <text evidence="5 11">Component of 250-400 kDa complexes called cytochrome oxidase assembly intermediates or COA complexes.</text>
</comment>
<name>A0A4S4LLQ7_9AGAM</name>
<evidence type="ECO:0000256" key="8">
    <source>
        <dbReference type="ARBA" id="ARBA00022989"/>
    </source>
</evidence>
<evidence type="ECO:0000256" key="2">
    <source>
        <dbReference type="ARBA" id="ARBA00004273"/>
    </source>
</evidence>
<dbReference type="GO" id="GO:0005743">
    <property type="term" value="C:mitochondrial inner membrane"/>
    <property type="evidence" value="ECO:0007669"/>
    <property type="project" value="UniProtKB-SubCell"/>
</dbReference>
<comment type="caution">
    <text evidence="11">Lacks conserved residue(s) required for the propagation of feature annotation.</text>
</comment>
<dbReference type="PANTHER" id="PTHR15642">
    <property type="entry name" value="CYTOCHROME C OXIDASE ASSEMBLY FACTOR 3, MITOCHONDRIAL"/>
    <property type="match status" value="1"/>
</dbReference>
<dbReference type="InterPro" id="IPR039297">
    <property type="entry name" value="COX7a"/>
</dbReference>